<dbReference type="AlphaFoldDB" id="A0A4R2HPZ7"/>
<gene>
    <name evidence="5" type="ORF">EV200_101169</name>
    <name evidence="4" type="ORF">GCM10011413_08730</name>
</gene>
<reference evidence="4" key="4">
    <citation type="submission" date="2024-05" db="EMBL/GenBank/DDBJ databases">
        <authorList>
            <person name="Sun Q."/>
            <person name="Zhou Y."/>
        </authorList>
    </citation>
    <scope>NUCLEOTIDE SEQUENCE</scope>
    <source>
        <strain evidence="4">CGMCC 1.15644</strain>
    </source>
</reference>
<comment type="caution">
    <text evidence="5">The sequence shown here is derived from an EMBL/GenBank/DDBJ whole genome shotgun (WGS) entry which is preliminary data.</text>
</comment>
<feature type="transmembrane region" description="Helical" evidence="2">
    <location>
        <begin position="298"/>
        <end position="323"/>
    </location>
</feature>
<dbReference type="GO" id="GO:0050660">
    <property type="term" value="F:flavin adenine dinucleotide binding"/>
    <property type="evidence" value="ECO:0007669"/>
    <property type="project" value="TreeGrafter"/>
</dbReference>
<dbReference type="RefSeq" id="WP_132528924.1">
    <property type="nucleotide sequence ID" value="NZ_BMJO01000001.1"/>
</dbReference>
<reference evidence="4" key="1">
    <citation type="journal article" date="2014" name="Int. J. Syst. Evol. Microbiol.">
        <title>Complete genome of a new Firmicutes species belonging to the dominant human colonic microbiota ('Ruminococcus bicirculans') reveals two chromosomes and a selective capacity to utilize plant glucans.</title>
        <authorList>
            <consortium name="NISC Comparative Sequencing Program"/>
            <person name="Wegmann U."/>
            <person name="Louis P."/>
            <person name="Goesmann A."/>
            <person name="Henrissat B."/>
            <person name="Duncan S.H."/>
            <person name="Flint H.J."/>
        </authorList>
    </citation>
    <scope>NUCLEOTIDE SEQUENCE</scope>
    <source>
        <strain evidence="4">CGMCC 1.15644</strain>
    </source>
</reference>
<feature type="transmembrane region" description="Helical" evidence="2">
    <location>
        <begin position="12"/>
        <end position="33"/>
    </location>
</feature>
<reference evidence="7" key="2">
    <citation type="journal article" date="2019" name="Int. J. Syst. Evol. Microbiol.">
        <title>The Global Catalogue of Microorganisms (GCM) 10K type strain sequencing project: providing services to taxonomists for standard genome sequencing and annotation.</title>
        <authorList>
            <consortium name="The Broad Institute Genomics Platform"/>
            <consortium name="The Broad Institute Genome Sequencing Center for Infectious Disease"/>
            <person name="Wu L."/>
            <person name="Ma J."/>
        </authorList>
    </citation>
    <scope>NUCLEOTIDE SEQUENCE [LARGE SCALE GENOMIC DNA]</scope>
    <source>
        <strain evidence="7">CGMCC 1.15644</strain>
    </source>
</reference>
<dbReference type="EMBL" id="SLWO01000001">
    <property type="protein sequence ID" value="TCO30731.1"/>
    <property type="molecule type" value="Genomic_DNA"/>
</dbReference>
<dbReference type="GO" id="GO:0016491">
    <property type="term" value="F:oxidoreductase activity"/>
    <property type="evidence" value="ECO:0007669"/>
    <property type="project" value="InterPro"/>
</dbReference>
<dbReference type="Proteomes" id="UP000295684">
    <property type="component" value="Unassembled WGS sequence"/>
</dbReference>
<dbReference type="GO" id="GO:0010181">
    <property type="term" value="F:FMN binding"/>
    <property type="evidence" value="ECO:0007669"/>
    <property type="project" value="InterPro"/>
</dbReference>
<evidence type="ECO:0000256" key="2">
    <source>
        <dbReference type="SAM" id="Phobius"/>
    </source>
</evidence>
<keyword evidence="7" id="KW-1185">Reference proteome</keyword>
<dbReference type="InterPro" id="IPR001433">
    <property type="entry name" value="OxRdtase_FAD/NAD-bd"/>
</dbReference>
<dbReference type="SUPFAM" id="SSF63380">
    <property type="entry name" value="Riboflavin synthase domain-like"/>
    <property type="match status" value="1"/>
</dbReference>
<keyword evidence="2" id="KW-0472">Membrane</keyword>
<accession>A0A4R2HPZ7</accession>
<dbReference type="InterPro" id="IPR005625">
    <property type="entry name" value="PepSY-ass_TM"/>
</dbReference>
<dbReference type="InterPro" id="IPR039261">
    <property type="entry name" value="FNR_nucleotide-bd"/>
</dbReference>
<proteinExistence type="predicted"/>
<sequence>MTISIWRYSHLALAVSSFLFITLASVTGIILSFKPITEKTQSYRSKDFDKLTVAEVISQLKKSYIDIGEVTIYSNQFVAVNGTDLHDQSGNFYVDPATGKSLGKVGKENAFFQWVTTLHRSLFLHETGRIFIGLTAFFLFLIATSGTILIIQRQRSFKKFFGKIVKDGFAQYYHVVLGRLMLIPIIIISISGTFLSLQRIGIIKEQKITHKVDFDALKTVPKRMVSDFKVFKNIPLSQIQSIEFPFSEDVEDYFTLKLNDQEITVNQITGEILTTQPYSNATLLNNLSLDLHTGRASAVWAIMLAIASANILFFIYSGFVIWWKRSSGRIKNKYQSDQAAFIILVGSENGTTFRFARAIHEQLLKNGKTSYIAELNDYKIFPKAKQLLVFTSTYGQGESPANAKKFISLLEKNPQNHSVDFAVVAFGAHAYPDFCKFGYEVNNLIAHQAWAKPLLEIHTVNDRSPEDFNRWATLWAQHSGLQLNSISKLLEAKPIKKQQFEVVGKTVSTHIETSFIIRLKVKGRKRFTSGDLLAIYPANDHRERQYSIGKIGKDIQLSVKLHGGGIGSGFLYNMEIGQVLKAVIIRNEHFHFPEKVKTVIMVSNGTGIAPFLGMLNQYGEGRNIHFYCGFKDSASFAIYENALQTDLPKLTKLNIAYSRAGEKQYVKDLLAKDATFICEALNDGGVLMLCGSLAMQNDVIDWLENACQQFSKQSISFYQSRGQVLMDCY</sequence>
<keyword evidence="1" id="KW-0285">Flavoprotein</keyword>
<keyword evidence="2" id="KW-1133">Transmembrane helix</keyword>
<organism evidence="5 6">
    <name type="scientific">Pedobacter psychrotolerans</name>
    <dbReference type="NCBI Taxonomy" id="1843235"/>
    <lineage>
        <taxon>Bacteria</taxon>
        <taxon>Pseudomonadati</taxon>
        <taxon>Bacteroidota</taxon>
        <taxon>Sphingobacteriia</taxon>
        <taxon>Sphingobacteriales</taxon>
        <taxon>Sphingobacteriaceae</taxon>
        <taxon>Pedobacter</taxon>
    </lineage>
</organism>
<evidence type="ECO:0000259" key="3">
    <source>
        <dbReference type="PROSITE" id="PS50902"/>
    </source>
</evidence>
<evidence type="ECO:0000313" key="6">
    <source>
        <dbReference type="Proteomes" id="UP000295684"/>
    </source>
</evidence>
<feature type="transmembrane region" description="Helical" evidence="2">
    <location>
        <begin position="130"/>
        <end position="151"/>
    </location>
</feature>
<dbReference type="InterPro" id="IPR008254">
    <property type="entry name" value="Flavodoxin/NO_synth"/>
</dbReference>
<dbReference type="GO" id="GO:0005829">
    <property type="term" value="C:cytosol"/>
    <property type="evidence" value="ECO:0007669"/>
    <property type="project" value="TreeGrafter"/>
</dbReference>
<dbReference type="Pfam" id="PF00175">
    <property type="entry name" value="NAD_binding_1"/>
    <property type="match status" value="1"/>
</dbReference>
<dbReference type="Gene3D" id="3.40.50.360">
    <property type="match status" value="1"/>
</dbReference>
<dbReference type="PROSITE" id="PS50902">
    <property type="entry name" value="FLAVODOXIN_LIKE"/>
    <property type="match status" value="1"/>
</dbReference>
<keyword evidence="2" id="KW-0812">Transmembrane</keyword>
<evidence type="ECO:0000313" key="7">
    <source>
        <dbReference type="Proteomes" id="UP000622648"/>
    </source>
</evidence>
<evidence type="ECO:0000313" key="5">
    <source>
        <dbReference type="EMBL" id="TCO30731.1"/>
    </source>
</evidence>
<feature type="domain" description="Flavodoxin-like" evidence="3">
    <location>
        <begin position="341"/>
        <end position="476"/>
    </location>
</feature>
<dbReference type="Pfam" id="PF00258">
    <property type="entry name" value="Flavodoxin_1"/>
    <property type="match status" value="1"/>
</dbReference>
<dbReference type="SUPFAM" id="SSF52218">
    <property type="entry name" value="Flavoproteins"/>
    <property type="match status" value="1"/>
</dbReference>
<evidence type="ECO:0000256" key="1">
    <source>
        <dbReference type="ARBA" id="ARBA00022630"/>
    </source>
</evidence>
<dbReference type="PANTHER" id="PTHR19384">
    <property type="entry name" value="NITRIC OXIDE SYNTHASE-RELATED"/>
    <property type="match status" value="1"/>
</dbReference>
<reference evidence="5 6" key="3">
    <citation type="submission" date="2019-03" db="EMBL/GenBank/DDBJ databases">
        <title>Genomic Encyclopedia of Type Strains, Phase IV (KMG-IV): sequencing the most valuable type-strain genomes for metagenomic binning, comparative biology and taxonomic classification.</title>
        <authorList>
            <person name="Goeker M."/>
        </authorList>
    </citation>
    <scope>NUCLEOTIDE SEQUENCE [LARGE SCALE GENOMIC DNA]</scope>
    <source>
        <strain evidence="5 6">DSM 103236</strain>
    </source>
</reference>
<dbReference type="SUPFAM" id="SSF52343">
    <property type="entry name" value="Ferredoxin reductase-like, C-terminal NADP-linked domain"/>
    <property type="match status" value="1"/>
</dbReference>
<dbReference type="Pfam" id="PF03929">
    <property type="entry name" value="PepSY_TM"/>
    <property type="match status" value="1"/>
</dbReference>
<dbReference type="EMBL" id="BMJO01000001">
    <property type="protein sequence ID" value="GGE44858.1"/>
    <property type="molecule type" value="Genomic_DNA"/>
</dbReference>
<dbReference type="PRINTS" id="PR00371">
    <property type="entry name" value="FPNCR"/>
</dbReference>
<dbReference type="InterPro" id="IPR001709">
    <property type="entry name" value="Flavoprot_Pyr_Nucl_cyt_Rdtase"/>
</dbReference>
<dbReference type="Gene3D" id="3.40.50.80">
    <property type="entry name" value="Nucleotide-binding domain of ferredoxin-NADP reductase (FNR) module"/>
    <property type="match status" value="1"/>
</dbReference>
<dbReference type="Proteomes" id="UP000622648">
    <property type="component" value="Unassembled WGS sequence"/>
</dbReference>
<protein>
    <submittedName>
        <fullName evidence="5">Sulfite reductase (NADPH) flavoprotein alpha-component</fullName>
    </submittedName>
</protein>
<feature type="transmembrane region" description="Helical" evidence="2">
    <location>
        <begin position="172"/>
        <end position="195"/>
    </location>
</feature>
<dbReference type="InterPro" id="IPR029039">
    <property type="entry name" value="Flavoprotein-like_sf"/>
</dbReference>
<evidence type="ECO:0000313" key="4">
    <source>
        <dbReference type="EMBL" id="GGE44858.1"/>
    </source>
</evidence>
<name>A0A4R2HPZ7_9SPHI</name>
<dbReference type="OrthoDB" id="9789468at2"/>
<dbReference type="InterPro" id="IPR017938">
    <property type="entry name" value="Riboflavin_synthase-like_b-brl"/>
</dbReference>